<dbReference type="RefSeq" id="WP_386052901.1">
    <property type="nucleotide sequence ID" value="NZ_JBHTKH010000007.1"/>
</dbReference>
<dbReference type="InterPro" id="IPR024524">
    <property type="entry name" value="DUF3800"/>
</dbReference>
<keyword evidence="2" id="KW-1185">Reference proteome</keyword>
<organism evidence="1 2">
    <name type="scientific">Terrabacter terrigena</name>
    <dbReference type="NCBI Taxonomy" id="574718"/>
    <lineage>
        <taxon>Bacteria</taxon>
        <taxon>Bacillati</taxon>
        <taxon>Actinomycetota</taxon>
        <taxon>Actinomycetes</taxon>
        <taxon>Micrococcales</taxon>
        <taxon>Intrasporangiaceae</taxon>
        <taxon>Terrabacter</taxon>
    </lineage>
</organism>
<gene>
    <name evidence="1" type="ORF">ACFQ2V_11830</name>
</gene>
<reference evidence="2" key="1">
    <citation type="journal article" date="2019" name="Int. J. Syst. Evol. Microbiol.">
        <title>The Global Catalogue of Microorganisms (GCM) 10K type strain sequencing project: providing services to taxonomists for standard genome sequencing and annotation.</title>
        <authorList>
            <consortium name="The Broad Institute Genomics Platform"/>
            <consortium name="The Broad Institute Genome Sequencing Center for Infectious Disease"/>
            <person name="Wu L."/>
            <person name="Ma J."/>
        </authorList>
    </citation>
    <scope>NUCLEOTIDE SEQUENCE [LARGE SCALE GENOMIC DNA]</scope>
    <source>
        <strain evidence="2">CCUG 57508</strain>
    </source>
</reference>
<name>A0ABW3MYL5_9MICO</name>
<dbReference type="EMBL" id="JBHTKH010000007">
    <property type="protein sequence ID" value="MFD1054997.1"/>
    <property type="molecule type" value="Genomic_DNA"/>
</dbReference>
<proteinExistence type="predicted"/>
<comment type="caution">
    <text evidence="1">The sequence shown here is derived from an EMBL/GenBank/DDBJ whole genome shotgun (WGS) entry which is preliminary data.</text>
</comment>
<evidence type="ECO:0000313" key="1">
    <source>
        <dbReference type="EMBL" id="MFD1054997.1"/>
    </source>
</evidence>
<dbReference type="Proteomes" id="UP001597046">
    <property type="component" value="Unassembled WGS sequence"/>
</dbReference>
<accession>A0ABW3MYL5</accession>
<protein>
    <submittedName>
        <fullName evidence="1">DUF3800 domain-containing protein</fullName>
    </submittedName>
</protein>
<sequence length="254" mass="28168">MLLAYVDESGNTGDPAAGGSHTYTLGCVLVDAETWTPAFDELVQLRRRLKAHFGLKVRDEVKANFLLRGSGALRGLGLGPRGHYVIYRAHLQTLARMPGTRAFAIVVDKRHGKWQSATQTFDLGWEGLLQRLTLTSRYEQASFMVMHDQGEDEAVRKWVRRSRRYLTAGSAFGTGRLTFKADRLVDDPSPRLSHQSYFIQMADLVAYAAFRAHIPPSASLATTCPPTMWDEIGTATHAAVNSRVARAKPGIVIR</sequence>
<dbReference type="Pfam" id="PF12686">
    <property type="entry name" value="DUF3800"/>
    <property type="match status" value="1"/>
</dbReference>
<evidence type="ECO:0000313" key="2">
    <source>
        <dbReference type="Proteomes" id="UP001597046"/>
    </source>
</evidence>